<organism evidence="2 3">
    <name type="scientific">Tanacetum coccineum</name>
    <dbReference type="NCBI Taxonomy" id="301880"/>
    <lineage>
        <taxon>Eukaryota</taxon>
        <taxon>Viridiplantae</taxon>
        <taxon>Streptophyta</taxon>
        <taxon>Embryophyta</taxon>
        <taxon>Tracheophyta</taxon>
        <taxon>Spermatophyta</taxon>
        <taxon>Magnoliopsida</taxon>
        <taxon>eudicotyledons</taxon>
        <taxon>Gunneridae</taxon>
        <taxon>Pentapetalae</taxon>
        <taxon>asterids</taxon>
        <taxon>campanulids</taxon>
        <taxon>Asterales</taxon>
        <taxon>Asteraceae</taxon>
        <taxon>Asteroideae</taxon>
        <taxon>Anthemideae</taxon>
        <taxon>Anthemidinae</taxon>
        <taxon>Tanacetum</taxon>
    </lineage>
</organism>
<keyword evidence="1" id="KW-0238">DNA-binding</keyword>
<proteinExistence type="predicted"/>
<keyword evidence="3" id="KW-1185">Reference proteome</keyword>
<dbReference type="Proteomes" id="UP001151760">
    <property type="component" value="Unassembled WGS sequence"/>
</dbReference>
<keyword evidence="1" id="KW-0804">Transcription</keyword>
<accession>A0ABQ5GV98</accession>
<protein>
    <recommendedName>
        <fullName evidence="1">AT-hook motif nuclear-localized protein</fullName>
    </recommendedName>
</protein>
<reference evidence="2" key="1">
    <citation type="journal article" date="2022" name="Int. J. Mol. Sci.">
        <title>Draft Genome of Tanacetum Coccineum: Genomic Comparison of Closely Related Tanacetum-Family Plants.</title>
        <authorList>
            <person name="Yamashiro T."/>
            <person name="Shiraishi A."/>
            <person name="Nakayama K."/>
            <person name="Satake H."/>
        </authorList>
    </citation>
    <scope>NUCLEOTIDE SEQUENCE</scope>
</reference>
<comment type="caution">
    <text evidence="2">The sequence shown here is derived from an EMBL/GenBank/DDBJ whole genome shotgun (WGS) entry which is preliminary data.</text>
</comment>
<dbReference type="EMBL" id="BQNB010018912">
    <property type="protein sequence ID" value="GJT79588.1"/>
    <property type="molecule type" value="Genomic_DNA"/>
</dbReference>
<gene>
    <name evidence="2" type="ORF">Tco_1053930</name>
</gene>
<reference evidence="2" key="2">
    <citation type="submission" date="2022-01" db="EMBL/GenBank/DDBJ databases">
        <authorList>
            <person name="Yamashiro T."/>
            <person name="Shiraishi A."/>
            <person name="Satake H."/>
            <person name="Nakayama K."/>
        </authorList>
    </citation>
    <scope>NUCLEOTIDE SEQUENCE</scope>
</reference>
<dbReference type="PANTHER" id="PTHR31500">
    <property type="entry name" value="AT-HOOK MOTIF NUCLEAR-LOCALIZED PROTEIN 9"/>
    <property type="match status" value="1"/>
</dbReference>
<name>A0ABQ5GV98_9ASTR</name>
<evidence type="ECO:0000256" key="1">
    <source>
        <dbReference type="RuleBase" id="RU367031"/>
    </source>
</evidence>
<dbReference type="InterPro" id="IPR039605">
    <property type="entry name" value="AHL"/>
</dbReference>
<comment type="function">
    <text evidence="1">Transcription factor that specifically binds AT-rich DNA sequences related to the nuclear matrix attachment regions (MARs).</text>
</comment>
<keyword evidence="1" id="KW-0539">Nucleus</keyword>
<dbReference type="PANTHER" id="PTHR31500:SF57">
    <property type="entry name" value="AT-HOOK MOTIF NUCLEAR-LOCALIZED PROTEIN 10"/>
    <property type="match status" value="1"/>
</dbReference>
<keyword evidence="1" id="KW-0805">Transcription regulation</keyword>
<sequence length="299" mass="32383">MLYSLSGSFIESENDGQCNSTGGLSVLLSRPDDRVLGGNVVGFVVAASPVPKNQEFLLECHQYSPDEHVGNLLLQRECCIFSNGEYVKAGLAEVGICCRHAKKEVMLLSDLSVIESKLSDQRPVSALFSTRIEVIKSNDAKVVPLKRDVPNTKYTTIMALWTRLISNTLVEFVQGGRSVDVRANGVNKGVGVSGLLGQVIHEKDMTSPIDYVLCVGHFRLKRRIHLAMSIGYVTPGKVYGSATEKSTSYVCISSSGGSVKHVENAETKSLNSSTSRRSKEVGYIDAIALFGQPVLVKPS</sequence>
<evidence type="ECO:0000313" key="3">
    <source>
        <dbReference type="Proteomes" id="UP001151760"/>
    </source>
</evidence>
<comment type="domain">
    <text evidence="1">The PPC domain mediates interactions between AHL proteins.</text>
</comment>
<evidence type="ECO:0000313" key="2">
    <source>
        <dbReference type="EMBL" id="GJT79588.1"/>
    </source>
</evidence>
<comment type="subcellular location">
    <subcellularLocation>
        <location evidence="1">Nucleus</location>
    </subcellularLocation>
</comment>